<dbReference type="Proteomes" id="UP001232992">
    <property type="component" value="Unassembled WGS sequence"/>
</dbReference>
<dbReference type="PROSITE" id="PS00018">
    <property type="entry name" value="EF_HAND_1"/>
    <property type="match status" value="1"/>
</dbReference>
<dbReference type="Pfam" id="PF07691">
    <property type="entry name" value="PA14"/>
    <property type="match status" value="1"/>
</dbReference>
<proteinExistence type="predicted"/>
<dbReference type="Pfam" id="PF13860">
    <property type="entry name" value="FlgD_ig"/>
    <property type="match status" value="1"/>
</dbReference>
<dbReference type="Gene3D" id="3.90.182.10">
    <property type="entry name" value="Toxin - Anthrax Protective Antigen,domain 1"/>
    <property type="match status" value="1"/>
</dbReference>
<evidence type="ECO:0000313" key="3">
    <source>
        <dbReference type="Proteomes" id="UP001232992"/>
    </source>
</evidence>
<organism evidence="2 3">
    <name type="scientific">Roseofilum casamattae BLCC-M143</name>
    <dbReference type="NCBI Taxonomy" id="3022442"/>
    <lineage>
        <taxon>Bacteria</taxon>
        <taxon>Bacillati</taxon>
        <taxon>Cyanobacteriota</taxon>
        <taxon>Cyanophyceae</taxon>
        <taxon>Desertifilales</taxon>
        <taxon>Desertifilaceae</taxon>
        <taxon>Roseofilum</taxon>
        <taxon>Roseofilum casamattae</taxon>
    </lineage>
</organism>
<dbReference type="PROSITE" id="PS51257">
    <property type="entry name" value="PROKAR_LIPOPROTEIN"/>
    <property type="match status" value="1"/>
</dbReference>
<comment type="caution">
    <text evidence="2">The sequence shown here is derived from an EMBL/GenBank/DDBJ whole genome shotgun (WGS) entry which is preliminary data.</text>
</comment>
<dbReference type="SMART" id="SM00758">
    <property type="entry name" value="PA14"/>
    <property type="match status" value="1"/>
</dbReference>
<feature type="domain" description="PA14" evidence="1">
    <location>
        <begin position="827"/>
        <end position="964"/>
    </location>
</feature>
<evidence type="ECO:0000313" key="2">
    <source>
        <dbReference type="EMBL" id="MDJ1185480.1"/>
    </source>
</evidence>
<protein>
    <submittedName>
        <fullName evidence="2">FlgD immunoglobulin-like domain containing protein</fullName>
    </submittedName>
</protein>
<dbReference type="Gene3D" id="2.60.40.4070">
    <property type="match status" value="1"/>
</dbReference>
<dbReference type="RefSeq" id="WP_283760120.1">
    <property type="nucleotide sequence ID" value="NZ_JAQOSQ010000036.1"/>
</dbReference>
<keyword evidence="3" id="KW-1185">Reference proteome</keyword>
<dbReference type="EMBL" id="JAQOSQ010000036">
    <property type="protein sequence ID" value="MDJ1185480.1"/>
    <property type="molecule type" value="Genomic_DNA"/>
</dbReference>
<dbReference type="InterPro" id="IPR011658">
    <property type="entry name" value="PA14_dom"/>
</dbReference>
<dbReference type="InterPro" id="IPR037524">
    <property type="entry name" value="PA14/GLEYA"/>
</dbReference>
<reference evidence="2 3" key="1">
    <citation type="submission" date="2023-01" db="EMBL/GenBank/DDBJ databases">
        <title>Novel diversity within Roseofilum (Cyanobacteria; Desertifilaceae) from marine benthic mats with descriptions of four novel species.</title>
        <authorList>
            <person name="Wang Y."/>
            <person name="Berthold D.E."/>
            <person name="Hu J."/>
            <person name="Lefler F.W."/>
            <person name="Laughinghouse H.D. IV."/>
        </authorList>
    </citation>
    <scope>NUCLEOTIDE SEQUENCE [LARGE SCALE GENOMIC DNA]</scope>
    <source>
        <strain evidence="2 3">BLCC-M143</strain>
    </source>
</reference>
<sequence>MIRFFPGRNRTYGAILLFCLGLYGCQNTPTLQTPVPAAQSLTTPQERHLEFTLSSDRRLSLSIFDDRGTLVRELLRGEWYAPGTHQVVWDGLDSSGNPAPAGKYTWKQVNHPGFTSRYITHIGVNPPSESYHLWPGDHTGVGTIAVDESGVYFGARLTEVPPMVAKHSLDGTQQLWTKEQYYQGGRLKRLAVSQGKVYLLKDEGAGDSETHWIRAVSAETGTPAGDWQIADGGVQVADLDSYGENLAIALPDLGEIRWLDPENPTTVLATVRGLPGVNAITAVSGDRQGTVLVHSNGSVLRVDPVSGIQETTITGLQGVVAIDLDHRTGDLYLNETSKGAQVWRYDRSLTKIREYGAEQRPFGVYQKELFGNIADVTADLNGGFYTTEPGRYPRQTSHINSADGSLIDSWFGGLSYYLVPSVDPQDPSIIWLTGHVPEVVKIKIDVDRRTWDILEVYSFAEPGDKLFVDNRAIGSRWQPVYRDNQLYLMATKRPAILRVDRDRGQLIPVSLTTQIIYDPNSDLWRGSGEDGFPAPWVNAARAQGFADLSQAPKYFSWGDRNENGMMDAEEFQLYPPEFTWNFVGEGVWDEQFNYYLPTQHFGGSDPQVAWHKIPVIEWVGSNSNIPIYNLEKTELGAPIPPEVNDFYWGRQLTRDDRGNIYIVSQSHLTVHESLGGRWPSTQNRVNRLIKWNETGELVGLFSRKVFDANEKDSGKLFYPMHVRSGPDNTIIVVDQDYTPAAVYTEDGLFIGPLLDKPTADGLPDSVYRASHHQDFQGFALMEFADGRRFWIGPQTGGLPVYETLGWDKLATETGSLIVDNPVKPLSLSGTGLTGKLYNDGQGTSQLGEFQFPGMDIEHYRPSPISEVDPDDFQMILEGQLQAIFSEEHQFYLYLPKPEDSGKIWIGEQLVFDSSSASNPVPKIFLESGKKYPIKVEWNNRGGKPTLRLIWTSTTLDPEVIPARVLYPK</sequence>
<dbReference type="InterPro" id="IPR018247">
    <property type="entry name" value="EF_Hand_1_Ca_BS"/>
</dbReference>
<name>A0ABT7C2H7_9CYAN</name>
<accession>A0ABT7C2H7</accession>
<dbReference type="SUPFAM" id="SSF63829">
    <property type="entry name" value="Calcium-dependent phosphotriesterase"/>
    <property type="match status" value="1"/>
</dbReference>
<dbReference type="PROSITE" id="PS51820">
    <property type="entry name" value="PA14"/>
    <property type="match status" value="1"/>
</dbReference>
<dbReference type="SUPFAM" id="SSF56988">
    <property type="entry name" value="Anthrax protective antigen"/>
    <property type="match status" value="1"/>
</dbReference>
<gene>
    <name evidence="2" type="ORF">PMH09_20035</name>
</gene>
<evidence type="ECO:0000259" key="1">
    <source>
        <dbReference type="PROSITE" id="PS51820"/>
    </source>
</evidence>
<dbReference type="InterPro" id="IPR025965">
    <property type="entry name" value="FlgD/Vpr_Ig-like"/>
</dbReference>